<dbReference type="PANTHER" id="PTHR36182:SF1">
    <property type="entry name" value="PROTEIN, PUTATIVE (AFU_ORTHOLOGUE AFUA_6G10930)-RELATED"/>
    <property type="match status" value="1"/>
</dbReference>
<feature type="region of interest" description="Disordered" evidence="1">
    <location>
        <begin position="292"/>
        <end position="372"/>
    </location>
</feature>
<accession>A0A1T3CDT9</accession>
<dbReference type="EMBL" id="LVVK01000019">
    <property type="protein sequence ID" value="OPB39276.1"/>
    <property type="molecule type" value="Genomic_DNA"/>
</dbReference>
<dbReference type="Proteomes" id="UP000191004">
    <property type="component" value="Unassembled WGS sequence"/>
</dbReference>
<keyword evidence="2" id="KW-0732">Signal</keyword>
<feature type="compositionally biased region" description="Low complexity" evidence="1">
    <location>
        <begin position="347"/>
        <end position="359"/>
    </location>
</feature>
<protein>
    <recommendedName>
        <fullName evidence="5">Extracellular protein</fullName>
    </recommendedName>
</protein>
<evidence type="ECO:0000313" key="4">
    <source>
        <dbReference type="Proteomes" id="UP000191004"/>
    </source>
</evidence>
<sequence>MKLTETIVAAVLGLAAVVNGHMEMISPLPFRSKYNPALTAPDIDYSMTSPLDSKTGADFPCKGYHNLLGTPQGASMATWAPGGSYSFTITGNANHDGGSCQASLSYDKGKTFKVIHSYIGACPPAKGDSSYQFTVPTDAPAGEAMFAWTWFNLRGNREMYMNCAAVTIGAGKKRDASTPFSSRPDIFVANVANGVCTYEGKDVQLPNPGPDVDYKSLGTVQPGPPPGKDECGQAVDAPAALPGSPGAPPAAPPAGQPIASPAPAPVVAPVVAPPAETYPSASKIPGGVFVTSPVGQPAGQPTAKPTTPVNLTSKPPAVTSSQPKPSPPPAVATSAAASAPAAPQPTKPASGGSSPSNGAVTAGAACSGEGQWSCASDGKSFQRCASGMWSASMPVAPGTSCQPGTSDNLTLVNKRGGSDFVRRRRFIPERFQRERALA</sequence>
<feature type="chain" id="PRO_5012549461" description="Extracellular protein" evidence="2">
    <location>
        <begin position="21"/>
        <end position="438"/>
    </location>
</feature>
<organism evidence="3 4">
    <name type="scientific">Trichoderma guizhouense</name>
    <dbReference type="NCBI Taxonomy" id="1491466"/>
    <lineage>
        <taxon>Eukaryota</taxon>
        <taxon>Fungi</taxon>
        <taxon>Dikarya</taxon>
        <taxon>Ascomycota</taxon>
        <taxon>Pezizomycotina</taxon>
        <taxon>Sordariomycetes</taxon>
        <taxon>Hypocreomycetidae</taxon>
        <taxon>Hypocreales</taxon>
        <taxon>Hypocreaceae</taxon>
        <taxon>Trichoderma</taxon>
    </lineage>
</organism>
<proteinExistence type="predicted"/>
<feature type="compositionally biased region" description="Pro residues" evidence="1">
    <location>
        <begin position="245"/>
        <end position="258"/>
    </location>
</feature>
<comment type="caution">
    <text evidence="3">The sequence shown here is derived from an EMBL/GenBank/DDBJ whole genome shotgun (WGS) entry which is preliminary data.</text>
</comment>
<gene>
    <name evidence="3" type="ORF">A0O28_0049820</name>
</gene>
<feature type="compositionally biased region" description="Polar residues" evidence="1">
    <location>
        <begin position="303"/>
        <end position="313"/>
    </location>
</feature>
<evidence type="ECO:0008006" key="5">
    <source>
        <dbReference type="Google" id="ProtNLM"/>
    </source>
</evidence>
<feature type="signal peptide" evidence="2">
    <location>
        <begin position="1"/>
        <end position="20"/>
    </location>
</feature>
<name>A0A1T3CDT9_9HYPO</name>
<evidence type="ECO:0000313" key="3">
    <source>
        <dbReference type="EMBL" id="OPB39276.1"/>
    </source>
</evidence>
<dbReference type="PANTHER" id="PTHR36182">
    <property type="entry name" value="PROTEIN, PUTATIVE (AFU_ORTHOLOGUE AFUA_6G10930)-RELATED"/>
    <property type="match status" value="1"/>
</dbReference>
<dbReference type="OrthoDB" id="2342176at2759"/>
<dbReference type="AlphaFoldDB" id="A0A1T3CDT9"/>
<keyword evidence="4" id="KW-1185">Reference proteome</keyword>
<dbReference type="Gene3D" id="2.70.50.70">
    <property type="match status" value="1"/>
</dbReference>
<feature type="compositionally biased region" description="Low complexity" evidence="1">
    <location>
        <begin position="331"/>
        <end position="341"/>
    </location>
</feature>
<reference evidence="3 4" key="1">
    <citation type="submission" date="2016-04" db="EMBL/GenBank/DDBJ databases">
        <title>Multiple horizontal gene transfer events from other fungi enriched the ability of the initially mycotrophic fungus Trichoderma (Ascomycota) to feed on dead plant biomass.</title>
        <authorList>
            <person name="Atanasova L."/>
            <person name="Chenthamara K."/>
            <person name="Zhang J."/>
            <person name="Grujic M."/>
            <person name="Henrissat B."/>
            <person name="Kuo A."/>
            <person name="Aertz A."/>
            <person name="Salamov A."/>
            <person name="Lipzen A."/>
            <person name="Labutti K."/>
            <person name="Barry K."/>
            <person name="Miao Y."/>
            <person name="Rahimi M.J."/>
            <person name="Shen Q."/>
            <person name="Grigoriev I.V."/>
            <person name="Kubicek C.P."/>
            <person name="Druzhinina I.S."/>
        </authorList>
    </citation>
    <scope>NUCLEOTIDE SEQUENCE [LARGE SCALE GENOMIC DNA]</scope>
    <source>
        <strain evidence="3 4">NJAU 4742</strain>
    </source>
</reference>
<evidence type="ECO:0000256" key="2">
    <source>
        <dbReference type="SAM" id="SignalP"/>
    </source>
</evidence>
<feature type="region of interest" description="Disordered" evidence="1">
    <location>
        <begin position="202"/>
        <end position="258"/>
    </location>
</feature>
<evidence type="ECO:0000256" key="1">
    <source>
        <dbReference type="SAM" id="MobiDB-lite"/>
    </source>
</evidence>